<evidence type="ECO:0000313" key="1">
    <source>
        <dbReference type="EMBL" id="KAG4306473.1"/>
    </source>
</evidence>
<dbReference type="EMBL" id="JABTEG010000001">
    <property type="protein sequence ID" value="KAG4306473.1"/>
    <property type="molecule type" value="Genomic_DNA"/>
</dbReference>
<proteinExistence type="predicted"/>
<keyword evidence="2" id="KW-1185">Reference proteome</keyword>
<protein>
    <submittedName>
        <fullName evidence="1">Uncharacterized protein</fullName>
    </submittedName>
</protein>
<reference evidence="1 2" key="1">
    <citation type="journal article" date="2021" name="Commun. Biol.">
        <title>Genomic insights into the host specific adaptation of the Pneumocystis genus.</title>
        <authorList>
            <person name="Cisse O.H."/>
            <person name="Ma L."/>
            <person name="Dekker J.P."/>
            <person name="Khil P.P."/>
            <person name="Youn J.-H."/>
            <person name="Brenchley J.M."/>
            <person name="Blair R."/>
            <person name="Pahar B."/>
            <person name="Chabe M."/>
            <person name="Van Rompay K.K.A."/>
            <person name="Keesler R."/>
            <person name="Sukura A."/>
            <person name="Hirsch V."/>
            <person name="Kutty G."/>
            <person name="Liu Y."/>
            <person name="Peng L."/>
            <person name="Chen J."/>
            <person name="Song J."/>
            <person name="Weissenbacher-Lang C."/>
            <person name="Xu J."/>
            <person name="Upham N.S."/>
            <person name="Stajich J.E."/>
            <person name="Cuomo C.A."/>
            <person name="Cushion M.T."/>
            <person name="Kovacs J.A."/>
        </authorList>
    </citation>
    <scope>NUCLEOTIDE SEQUENCE [LARGE SCALE GENOMIC DNA]</scope>
    <source>
        <strain evidence="1 2">RABM</strain>
    </source>
</reference>
<sequence length="78" mass="8864">MLEIGRSVVFNVHKHQSVIDNIKSIDCSKIRNWAIVAHINHGKSTLSDRLLEITETISKSPENCQVLDKLKVEQERGI</sequence>
<evidence type="ECO:0000313" key="2">
    <source>
        <dbReference type="Proteomes" id="UP000768646"/>
    </source>
</evidence>
<gene>
    <name evidence="1" type="ORF">PORY_000461</name>
</gene>
<dbReference type="Proteomes" id="UP000768646">
    <property type="component" value="Unassembled WGS sequence"/>
</dbReference>
<comment type="caution">
    <text evidence="1">The sequence shown here is derived from an EMBL/GenBank/DDBJ whole genome shotgun (WGS) entry which is preliminary data.</text>
</comment>
<name>A0ACB7CH25_9ASCO</name>
<organism evidence="1 2">
    <name type="scientific">Pneumocystis oryctolagi</name>
    <dbReference type="NCBI Taxonomy" id="42067"/>
    <lineage>
        <taxon>Eukaryota</taxon>
        <taxon>Fungi</taxon>
        <taxon>Dikarya</taxon>
        <taxon>Ascomycota</taxon>
        <taxon>Taphrinomycotina</taxon>
        <taxon>Pneumocystomycetes</taxon>
        <taxon>Pneumocystaceae</taxon>
        <taxon>Pneumocystis</taxon>
    </lineage>
</organism>
<accession>A0ACB7CH25</accession>